<reference evidence="3 4" key="1">
    <citation type="journal article" date="2015" name="Genome Biol. Evol.">
        <title>Comparative Genomics of a Bacterivorous Green Alga Reveals Evolutionary Causalities and Consequences of Phago-Mixotrophic Mode of Nutrition.</title>
        <authorList>
            <person name="Burns J.A."/>
            <person name="Paasch A."/>
            <person name="Narechania A."/>
            <person name="Kim E."/>
        </authorList>
    </citation>
    <scope>NUCLEOTIDE SEQUENCE [LARGE SCALE GENOMIC DNA]</scope>
    <source>
        <strain evidence="3 4">PLY_AMNH</strain>
    </source>
</reference>
<protein>
    <submittedName>
        <fullName evidence="3">Uncharacterized protein</fullName>
    </submittedName>
</protein>
<keyword evidence="1" id="KW-0175">Coiled coil</keyword>
<keyword evidence="4" id="KW-1185">Reference proteome</keyword>
<comment type="caution">
    <text evidence="3">The sequence shown here is derived from an EMBL/GenBank/DDBJ whole genome shotgun (WGS) entry which is preliminary data.</text>
</comment>
<sequence>MPDSPVSAGTSPAHSPPSSTASAGTSPAYSPPSSPDRTGTSRAVLRALSEHLLSLAEDPKTWKERGFRPVPQLSDGYTLVEAHRIDDLVRANRRSESELRIVTEDRDRLNCRREELLRERAELGVNTKQLRSTVRGLNRRVQELTAANPAAKAEKVKRLESEKLCLRSDMEVLLQENKALKAKSDKTQRELLGLRCTTKMQREVIEHLHAGKAVMYRSWQEEWSKHEQLKRKLEEPHAREGPRCKARRGSWS</sequence>
<feature type="compositionally biased region" description="Basic and acidic residues" evidence="2">
    <location>
        <begin position="230"/>
        <end position="243"/>
    </location>
</feature>
<feature type="region of interest" description="Disordered" evidence="2">
    <location>
        <begin position="1"/>
        <end position="42"/>
    </location>
</feature>
<dbReference type="EMBL" id="LGRX02033085">
    <property type="protein sequence ID" value="KAK3243105.1"/>
    <property type="molecule type" value="Genomic_DNA"/>
</dbReference>
<evidence type="ECO:0000256" key="1">
    <source>
        <dbReference type="SAM" id="Coils"/>
    </source>
</evidence>
<dbReference type="AlphaFoldDB" id="A0AAE0BWE3"/>
<gene>
    <name evidence="3" type="ORF">CYMTET_47247</name>
</gene>
<organism evidence="3 4">
    <name type="scientific">Cymbomonas tetramitiformis</name>
    <dbReference type="NCBI Taxonomy" id="36881"/>
    <lineage>
        <taxon>Eukaryota</taxon>
        <taxon>Viridiplantae</taxon>
        <taxon>Chlorophyta</taxon>
        <taxon>Pyramimonadophyceae</taxon>
        <taxon>Pyramimonadales</taxon>
        <taxon>Pyramimonadaceae</taxon>
        <taxon>Cymbomonas</taxon>
    </lineage>
</organism>
<evidence type="ECO:0000313" key="3">
    <source>
        <dbReference type="EMBL" id="KAK3243105.1"/>
    </source>
</evidence>
<evidence type="ECO:0000313" key="4">
    <source>
        <dbReference type="Proteomes" id="UP001190700"/>
    </source>
</evidence>
<accession>A0AAE0BWE3</accession>
<name>A0AAE0BWE3_9CHLO</name>
<proteinExistence type="predicted"/>
<feature type="compositionally biased region" description="Low complexity" evidence="2">
    <location>
        <begin position="7"/>
        <end position="28"/>
    </location>
</feature>
<feature type="region of interest" description="Disordered" evidence="2">
    <location>
        <begin position="230"/>
        <end position="252"/>
    </location>
</feature>
<feature type="coiled-coil region" evidence="1">
    <location>
        <begin position="99"/>
        <end position="190"/>
    </location>
</feature>
<dbReference type="Proteomes" id="UP001190700">
    <property type="component" value="Unassembled WGS sequence"/>
</dbReference>
<evidence type="ECO:0000256" key="2">
    <source>
        <dbReference type="SAM" id="MobiDB-lite"/>
    </source>
</evidence>